<evidence type="ECO:0000313" key="4">
    <source>
        <dbReference type="EMBL" id="GII41676.1"/>
    </source>
</evidence>
<dbReference type="InterPro" id="IPR003870">
    <property type="entry name" value="DUF222"/>
</dbReference>
<dbReference type="Gene3D" id="1.10.30.50">
    <property type="match status" value="1"/>
</dbReference>
<dbReference type="CDD" id="cd00085">
    <property type="entry name" value="HNHc"/>
    <property type="match status" value="1"/>
</dbReference>
<comment type="caution">
    <text evidence="4">The sequence shown here is derived from an EMBL/GenBank/DDBJ whole genome shotgun (WGS) entry which is preliminary data.</text>
</comment>
<dbReference type="GO" id="GO:0003676">
    <property type="term" value="F:nucleic acid binding"/>
    <property type="evidence" value="ECO:0007669"/>
    <property type="project" value="InterPro"/>
</dbReference>
<feature type="region of interest" description="Disordered" evidence="2">
    <location>
        <begin position="752"/>
        <end position="801"/>
    </location>
</feature>
<feature type="compositionally biased region" description="Basic and acidic residues" evidence="2">
    <location>
        <begin position="320"/>
        <end position="357"/>
    </location>
</feature>
<organism evidence="4 5">
    <name type="scientific">Planotetraspora phitsanulokensis</name>
    <dbReference type="NCBI Taxonomy" id="575192"/>
    <lineage>
        <taxon>Bacteria</taxon>
        <taxon>Bacillati</taxon>
        <taxon>Actinomycetota</taxon>
        <taxon>Actinomycetes</taxon>
        <taxon>Streptosporangiales</taxon>
        <taxon>Streptosporangiaceae</taxon>
        <taxon>Planotetraspora</taxon>
    </lineage>
</organism>
<gene>
    <name evidence="4" type="ORF">Pph01_66790</name>
</gene>
<dbReference type="EMBL" id="BOOP01000035">
    <property type="protein sequence ID" value="GII41676.1"/>
    <property type="molecule type" value="Genomic_DNA"/>
</dbReference>
<feature type="compositionally biased region" description="Polar residues" evidence="2">
    <location>
        <begin position="299"/>
        <end position="311"/>
    </location>
</feature>
<dbReference type="InterPro" id="IPR003615">
    <property type="entry name" value="HNH_nuc"/>
</dbReference>
<dbReference type="SMART" id="SM00507">
    <property type="entry name" value="HNHc"/>
    <property type="match status" value="1"/>
</dbReference>
<dbReference type="GO" id="GO:0004519">
    <property type="term" value="F:endonuclease activity"/>
    <property type="evidence" value="ECO:0007669"/>
    <property type="project" value="InterPro"/>
</dbReference>
<dbReference type="InterPro" id="IPR002711">
    <property type="entry name" value="HNH"/>
</dbReference>
<feature type="region of interest" description="Disordered" evidence="2">
    <location>
        <begin position="264"/>
        <end position="454"/>
    </location>
</feature>
<dbReference type="AlphaFoldDB" id="A0A8J3XJ66"/>
<sequence>MPAGSELSAMLAKIDVAQVSGFDAVEVVKAAYRQLCHERARFLQAVLEVGLREPLSGGSVRRLEVPDEFGPDEVRAALVWSRRRSDATFERAWNVHRRLPLLGEEMLAGRLDEPRAEAFVRWTAGLTCEQAARVCELLLPQAPGWTVGELVEQIQRLVLAIDPQWAEKRYREAVRRRRVIGVRQEDGTATVSGLDLPMDRAAAGCERIDELARACKRAGDGRPIDHIRVDLFLGSLDGSFEGLADQQVVAHVLAHPFAELPSTVDPDSDLSSSAGSPNHASTAGGRRGARRADRHGCANPTSPTTRNGTGRSESDDSEDAERAGNRPESHMEGPSGSHDECRSEDRAGSRSESHAESQSESCPSNHAERTPHSRATQDSDGGVVGGAGPDSADEGASDGIGPRFGGDHDGDETCGGGIAPSNPPGCGPDSASAYEPGPESVERDEPPHTQRQGGSALNAIRSADHDDAHVPGSRTRAKRWTVGEVRVELTTLLGLDEHPAEVPGWGLVHAGLARRIVAGMAAGEWRFAICSDDGQLTHVGLTHHRPVAPCARPLRDSRRGGIVELQITQRRLDDLVRRSVEFDAWAGVLVDLARQSADSVATNGDTRSRGHDKGEEWGHGRGDPPPGRDRRRAVATLRRYLQIRGRGCSRPGCRVPATKTDQDHVIEWASGGASDVGNLHLVCRHDHRAKHQGRWLVTMSEPGLVVWTSPLGHDYASQLPPIMTALPRPEPRNWPDVPMEVIGDDEAPIMAAERAPEAGQAPDADPAPEGPGDLRAGERSTGRNAASEGRTASLLWDVPPF</sequence>
<dbReference type="Pfam" id="PF02720">
    <property type="entry name" value="DUF222"/>
    <property type="match status" value="1"/>
</dbReference>
<comment type="similarity">
    <text evidence="1">Belongs to the Rv1128c/1148c/1588c/1702c/1945/3466 family.</text>
</comment>
<feature type="compositionally biased region" description="Basic and acidic residues" evidence="2">
    <location>
        <begin position="366"/>
        <end position="377"/>
    </location>
</feature>
<accession>A0A8J3XJ66</accession>
<feature type="compositionally biased region" description="Basic and acidic residues" evidence="2">
    <location>
        <begin position="606"/>
        <end position="628"/>
    </location>
</feature>
<dbReference type="Proteomes" id="UP000622547">
    <property type="component" value="Unassembled WGS sequence"/>
</dbReference>
<dbReference type="GO" id="GO:0008270">
    <property type="term" value="F:zinc ion binding"/>
    <property type="evidence" value="ECO:0007669"/>
    <property type="project" value="InterPro"/>
</dbReference>
<keyword evidence="5" id="KW-1185">Reference proteome</keyword>
<evidence type="ECO:0000256" key="2">
    <source>
        <dbReference type="SAM" id="MobiDB-lite"/>
    </source>
</evidence>
<dbReference type="Pfam" id="PF01844">
    <property type="entry name" value="HNH"/>
    <property type="match status" value="1"/>
</dbReference>
<evidence type="ECO:0000313" key="5">
    <source>
        <dbReference type="Proteomes" id="UP000622547"/>
    </source>
</evidence>
<reference evidence="4 5" key="1">
    <citation type="submission" date="2021-01" db="EMBL/GenBank/DDBJ databases">
        <title>Whole genome shotgun sequence of Planotetraspora phitsanulokensis NBRC 104273.</title>
        <authorList>
            <person name="Komaki H."/>
            <person name="Tamura T."/>
        </authorList>
    </citation>
    <scope>NUCLEOTIDE SEQUENCE [LARGE SCALE GENOMIC DNA]</scope>
    <source>
        <strain evidence="4 5">NBRC 104273</strain>
    </source>
</reference>
<evidence type="ECO:0000256" key="1">
    <source>
        <dbReference type="ARBA" id="ARBA00023450"/>
    </source>
</evidence>
<feature type="domain" description="HNH nuclease" evidence="3">
    <location>
        <begin position="636"/>
        <end position="688"/>
    </location>
</feature>
<feature type="region of interest" description="Disordered" evidence="2">
    <location>
        <begin position="597"/>
        <end position="630"/>
    </location>
</feature>
<protein>
    <recommendedName>
        <fullName evidence="3">HNH nuclease domain-containing protein</fullName>
    </recommendedName>
</protein>
<name>A0A8J3XJ66_9ACTN</name>
<proteinExistence type="inferred from homology"/>
<feature type="compositionally biased region" description="Polar residues" evidence="2">
    <location>
        <begin position="269"/>
        <end position="281"/>
    </location>
</feature>
<evidence type="ECO:0000259" key="3">
    <source>
        <dbReference type="SMART" id="SM00507"/>
    </source>
</evidence>